<name>A0ABV1DUA4_9FIRM</name>
<keyword evidence="3" id="KW-1185">Reference proteome</keyword>
<proteinExistence type="predicted"/>
<feature type="domain" description="Thoeris anti-defense 2-like" evidence="1">
    <location>
        <begin position="80"/>
        <end position="147"/>
    </location>
</feature>
<comment type="caution">
    <text evidence="2">The sequence shown here is derived from an EMBL/GenBank/DDBJ whole genome shotgun (WGS) entry which is preliminary data.</text>
</comment>
<sequence>MNFKAAFKAMKEGKKVKLPSWAGYWAWEDGTIMMHCKDGAVIDLRDTKRPEYTFGNMASDDFVIADEDNCPELGGVATFDFGEAIKYLKRGMIVTKRSWHKSGMYLELQVLDAHSKMTAPYIYITIDDTYRIPWHPSQADVLENDWMFAE</sequence>
<dbReference type="InterPro" id="IPR021361">
    <property type="entry name" value="Tad2-like_dom"/>
</dbReference>
<evidence type="ECO:0000313" key="2">
    <source>
        <dbReference type="EMBL" id="MEQ2433940.1"/>
    </source>
</evidence>
<organism evidence="2 3">
    <name type="scientific">Blautia caccae</name>
    <dbReference type="NCBI Taxonomy" id="3133175"/>
    <lineage>
        <taxon>Bacteria</taxon>
        <taxon>Bacillati</taxon>
        <taxon>Bacillota</taxon>
        <taxon>Clostridia</taxon>
        <taxon>Lachnospirales</taxon>
        <taxon>Lachnospiraceae</taxon>
        <taxon>Blautia</taxon>
    </lineage>
</organism>
<evidence type="ECO:0000313" key="3">
    <source>
        <dbReference type="Proteomes" id="UP001457898"/>
    </source>
</evidence>
<protein>
    <submittedName>
        <fullName evidence="2">DUF2829 domain-containing protein</fullName>
    </submittedName>
</protein>
<gene>
    <name evidence="2" type="ORF">WMO65_23365</name>
</gene>
<reference evidence="2 3" key="1">
    <citation type="submission" date="2024-03" db="EMBL/GenBank/DDBJ databases">
        <title>Human intestinal bacterial collection.</title>
        <authorList>
            <person name="Pauvert C."/>
            <person name="Hitch T.C.A."/>
            <person name="Clavel T."/>
        </authorList>
    </citation>
    <scope>NUCLEOTIDE SEQUENCE [LARGE SCALE GENOMIC DNA]</scope>
    <source>
        <strain evidence="2 3">CLA-SR-H028</strain>
    </source>
</reference>
<dbReference type="RefSeq" id="WP_349064692.1">
    <property type="nucleotide sequence ID" value="NZ_JBBMFP010000030.1"/>
</dbReference>
<dbReference type="EMBL" id="JBBMFP010000030">
    <property type="protein sequence ID" value="MEQ2433940.1"/>
    <property type="molecule type" value="Genomic_DNA"/>
</dbReference>
<dbReference type="Proteomes" id="UP001457898">
    <property type="component" value="Unassembled WGS sequence"/>
</dbReference>
<accession>A0ABV1DUA4</accession>
<evidence type="ECO:0000259" key="1">
    <source>
        <dbReference type="Pfam" id="PF11195"/>
    </source>
</evidence>
<dbReference type="Pfam" id="PF11195">
    <property type="entry name" value="Tad2-like"/>
    <property type="match status" value="1"/>
</dbReference>